<gene>
    <name evidence="2" type="ORF">PROFUN_11904</name>
    <name evidence="1" type="ORF">PROFUN_16805</name>
</gene>
<dbReference type="InParanoid" id="A0A2P6N926"/>
<dbReference type="InterPro" id="IPR036597">
    <property type="entry name" value="Fido-like_dom_sf"/>
</dbReference>
<protein>
    <submittedName>
        <fullName evidence="2">Uncharacterized protein</fullName>
    </submittedName>
</protein>
<name>A0A2P6N926_9EUKA</name>
<evidence type="ECO:0000313" key="2">
    <source>
        <dbReference type="EMBL" id="PRP80449.1"/>
    </source>
</evidence>
<dbReference type="AlphaFoldDB" id="A0A2P6N926"/>
<accession>A0A2P6N926</accession>
<dbReference type="EMBL" id="MDYQ01000149">
    <property type="protein sequence ID" value="PRP80449.1"/>
    <property type="molecule type" value="Genomic_DNA"/>
</dbReference>
<dbReference type="Gene3D" id="1.10.3290.10">
    <property type="entry name" value="Fido-like domain"/>
    <property type="match status" value="1"/>
</dbReference>
<proteinExistence type="predicted"/>
<evidence type="ECO:0000313" key="1">
    <source>
        <dbReference type="EMBL" id="PRP73343.1"/>
    </source>
</evidence>
<dbReference type="EMBL" id="MDYQ01000623">
    <property type="protein sequence ID" value="PRP73343.1"/>
    <property type="molecule type" value="Genomic_DNA"/>
</dbReference>
<comment type="caution">
    <text evidence="2">The sequence shown here is derived from an EMBL/GenBank/DDBJ whole genome shotgun (WGS) entry which is preliminary data.</text>
</comment>
<sequence length="195" mass="22305">MTTKQNQPPSSTLHGTELLNSSLDSGPKSCIFTEVIRLRQDLIGFKSDQDIQSLSHQLNKIIETYKSVAKEHSQGHKRRSITESVVRWIHHNNKIEFAGFEELHDTRTCIQSFKSLHEEHKGKVKDVVNTLQLLRSTYTPDPTLPSLVFSVNSLKDWHKILFQDIKGLDFVGEIRNKGSCTKKEDGNFLIYTQNS</sequence>
<organism evidence="2 3">
    <name type="scientific">Planoprotostelium fungivorum</name>
    <dbReference type="NCBI Taxonomy" id="1890364"/>
    <lineage>
        <taxon>Eukaryota</taxon>
        <taxon>Amoebozoa</taxon>
        <taxon>Evosea</taxon>
        <taxon>Variosea</taxon>
        <taxon>Cavosteliida</taxon>
        <taxon>Cavosteliaceae</taxon>
        <taxon>Planoprotostelium</taxon>
    </lineage>
</organism>
<evidence type="ECO:0000313" key="3">
    <source>
        <dbReference type="Proteomes" id="UP000241769"/>
    </source>
</evidence>
<dbReference type="Proteomes" id="UP000241769">
    <property type="component" value="Unassembled WGS sequence"/>
</dbReference>
<reference evidence="2 3" key="1">
    <citation type="journal article" date="2018" name="Genome Biol. Evol.">
        <title>Multiple Roots of Fruiting Body Formation in Amoebozoa.</title>
        <authorList>
            <person name="Hillmann F."/>
            <person name="Forbes G."/>
            <person name="Novohradska S."/>
            <person name="Ferling I."/>
            <person name="Riege K."/>
            <person name="Groth M."/>
            <person name="Westermann M."/>
            <person name="Marz M."/>
            <person name="Spaller T."/>
            <person name="Winckler T."/>
            <person name="Schaap P."/>
            <person name="Glockner G."/>
        </authorList>
    </citation>
    <scope>NUCLEOTIDE SEQUENCE [LARGE SCALE GENOMIC DNA]</scope>
    <source>
        <strain evidence="2 3">Jena</strain>
    </source>
</reference>
<keyword evidence="3" id="KW-1185">Reference proteome</keyword>